<dbReference type="InterPro" id="IPR005467">
    <property type="entry name" value="His_kinase_dom"/>
</dbReference>
<dbReference type="InterPro" id="IPR004358">
    <property type="entry name" value="Sig_transdc_His_kin-like_C"/>
</dbReference>
<evidence type="ECO:0000256" key="2">
    <source>
        <dbReference type="ARBA" id="ARBA00004370"/>
    </source>
</evidence>
<keyword evidence="5" id="KW-0808">Transferase</keyword>
<dbReference type="InterPro" id="IPR050428">
    <property type="entry name" value="TCS_sensor_his_kinase"/>
</dbReference>
<evidence type="ECO:0000256" key="10">
    <source>
        <dbReference type="ARBA" id="ARBA00022989"/>
    </source>
</evidence>
<evidence type="ECO:0000256" key="12">
    <source>
        <dbReference type="ARBA" id="ARBA00023136"/>
    </source>
</evidence>
<keyword evidence="8" id="KW-0418">Kinase</keyword>
<dbReference type="SUPFAM" id="SSF55874">
    <property type="entry name" value="ATPase domain of HSP90 chaperone/DNA topoisomerase II/histidine kinase"/>
    <property type="match status" value="1"/>
</dbReference>
<dbReference type="InterPro" id="IPR003660">
    <property type="entry name" value="HAMP_dom"/>
</dbReference>
<keyword evidence="9 16" id="KW-0067">ATP-binding</keyword>
<evidence type="ECO:0000256" key="11">
    <source>
        <dbReference type="ARBA" id="ARBA00023012"/>
    </source>
</evidence>
<protein>
    <recommendedName>
        <fullName evidence="3">histidine kinase</fullName>
        <ecNumber evidence="3">2.7.13.3</ecNumber>
    </recommendedName>
</protein>
<dbReference type="InterPro" id="IPR003594">
    <property type="entry name" value="HATPase_dom"/>
</dbReference>
<dbReference type="InterPro" id="IPR058619">
    <property type="entry name" value="PhoQ/CarS-like_HATPase"/>
</dbReference>
<gene>
    <name evidence="16" type="ORF">GCM10023116_34310</name>
</gene>
<dbReference type="Gene3D" id="1.10.287.130">
    <property type="match status" value="1"/>
</dbReference>
<dbReference type="RefSeq" id="WP_345197467.1">
    <property type="nucleotide sequence ID" value="NZ_BAABFL010000439.1"/>
</dbReference>
<dbReference type="SUPFAM" id="SSF47384">
    <property type="entry name" value="Homodimeric domain of signal transducing histidine kinase"/>
    <property type="match status" value="1"/>
</dbReference>
<evidence type="ECO:0000256" key="3">
    <source>
        <dbReference type="ARBA" id="ARBA00012438"/>
    </source>
</evidence>
<keyword evidence="12 13" id="KW-0472">Membrane</keyword>
<comment type="caution">
    <text evidence="16">The sequence shown here is derived from an EMBL/GenBank/DDBJ whole genome shotgun (WGS) entry which is preliminary data.</text>
</comment>
<comment type="catalytic activity">
    <reaction evidence="1">
        <text>ATP + protein L-histidine = ADP + protein N-phospho-L-histidine.</text>
        <dbReference type="EC" id="2.7.13.3"/>
    </reaction>
</comment>
<comment type="subcellular location">
    <subcellularLocation>
        <location evidence="2">Membrane</location>
    </subcellularLocation>
</comment>
<evidence type="ECO:0000313" key="17">
    <source>
        <dbReference type="Proteomes" id="UP001500604"/>
    </source>
</evidence>
<dbReference type="InterPro" id="IPR036890">
    <property type="entry name" value="HATPase_C_sf"/>
</dbReference>
<dbReference type="PANTHER" id="PTHR45436">
    <property type="entry name" value="SENSOR HISTIDINE KINASE YKOH"/>
    <property type="match status" value="1"/>
</dbReference>
<sequence length="461" mass="51554">MPLIESLKGRMTLAVASLLLLFLGLVLAAVLSSFNSTLDKAAREQLAANANAMLAAAAREENGHLIMPETLTDNRFNTPGEKLRGYIYDENGRLVWQSISTMGEGIPYVPDFNLEKRVTFNIMELEGEEFLIYEIDVPVGQDSLGYSFVTVVPAQRYFDIISVFENHLLLWMGVVSLVILATFWLALWWSLKPFRRVIQQIREIESGSREQLDGYFPSEVRCLTGSINTLLLSEKTQRERYRTTMDDLAHSLKTPLVVLQSVGNTLGIQDGPDRQSMPELRQSMMEQINRMNQIIGYHLHRAVTGRKGLMRQAVQVSPLVHDLCRTLDKVYRDKQVSVQVNLDAACLFHGDENDLLEILGNLLENAFKFCQQRVRIGGYVQPVDNNGRESGNLVLVIEDDGAGLANDQREQVLQRGVRADCLSPGQGIGLAVVLDLVESYDGKLVINTSTMGGALFRLILP</sequence>
<dbReference type="Proteomes" id="UP001500604">
    <property type="component" value="Unassembled WGS sequence"/>
</dbReference>
<dbReference type="Gene3D" id="3.30.565.10">
    <property type="entry name" value="Histidine kinase-like ATPase, C-terminal domain"/>
    <property type="match status" value="1"/>
</dbReference>
<keyword evidence="10 13" id="KW-1133">Transmembrane helix</keyword>
<evidence type="ECO:0000256" key="8">
    <source>
        <dbReference type="ARBA" id="ARBA00022777"/>
    </source>
</evidence>
<dbReference type="PROSITE" id="PS50109">
    <property type="entry name" value="HIS_KIN"/>
    <property type="match status" value="1"/>
</dbReference>
<dbReference type="CDD" id="cd16954">
    <property type="entry name" value="HATPase_PhoQ-like"/>
    <property type="match status" value="1"/>
</dbReference>
<evidence type="ECO:0000256" key="9">
    <source>
        <dbReference type="ARBA" id="ARBA00022840"/>
    </source>
</evidence>
<proteinExistence type="predicted"/>
<keyword evidence="4" id="KW-0597">Phosphoprotein</keyword>
<dbReference type="Pfam" id="PF02518">
    <property type="entry name" value="HATPase_c"/>
    <property type="match status" value="1"/>
</dbReference>
<dbReference type="GO" id="GO:0005524">
    <property type="term" value="F:ATP binding"/>
    <property type="evidence" value="ECO:0007669"/>
    <property type="project" value="UniProtKB-KW"/>
</dbReference>
<dbReference type="PROSITE" id="PS50885">
    <property type="entry name" value="HAMP"/>
    <property type="match status" value="1"/>
</dbReference>
<dbReference type="SMART" id="SM00387">
    <property type="entry name" value="HATPase_c"/>
    <property type="match status" value="1"/>
</dbReference>
<feature type="domain" description="Histidine kinase" evidence="14">
    <location>
        <begin position="247"/>
        <end position="461"/>
    </location>
</feature>
<evidence type="ECO:0000259" key="15">
    <source>
        <dbReference type="PROSITE" id="PS50885"/>
    </source>
</evidence>
<feature type="transmembrane region" description="Helical" evidence="13">
    <location>
        <begin position="168"/>
        <end position="191"/>
    </location>
</feature>
<dbReference type="PANTHER" id="PTHR45436:SF4">
    <property type="entry name" value="SENSOR PROTEIN PHOQ"/>
    <property type="match status" value="1"/>
</dbReference>
<keyword evidence="11" id="KW-0902">Two-component regulatory system</keyword>
<evidence type="ECO:0000256" key="4">
    <source>
        <dbReference type="ARBA" id="ARBA00022553"/>
    </source>
</evidence>
<dbReference type="InterPro" id="IPR036097">
    <property type="entry name" value="HisK_dim/P_sf"/>
</dbReference>
<dbReference type="PRINTS" id="PR00344">
    <property type="entry name" value="BCTRLSENSOR"/>
</dbReference>
<evidence type="ECO:0000259" key="14">
    <source>
        <dbReference type="PROSITE" id="PS50109"/>
    </source>
</evidence>
<dbReference type="EMBL" id="BAABFL010000439">
    <property type="protein sequence ID" value="GAA4651148.1"/>
    <property type="molecule type" value="Genomic_DNA"/>
</dbReference>
<keyword evidence="6 13" id="KW-0812">Transmembrane</keyword>
<keyword evidence="17" id="KW-1185">Reference proteome</keyword>
<name>A0ABP8V4H6_9GAMM</name>
<evidence type="ECO:0000256" key="6">
    <source>
        <dbReference type="ARBA" id="ARBA00022692"/>
    </source>
</evidence>
<evidence type="ECO:0000256" key="5">
    <source>
        <dbReference type="ARBA" id="ARBA00022679"/>
    </source>
</evidence>
<evidence type="ECO:0000313" key="16">
    <source>
        <dbReference type="EMBL" id="GAA4651148.1"/>
    </source>
</evidence>
<organism evidence="16 17">
    <name type="scientific">Kistimonas scapharcae</name>
    <dbReference type="NCBI Taxonomy" id="1036133"/>
    <lineage>
        <taxon>Bacteria</taxon>
        <taxon>Pseudomonadati</taxon>
        <taxon>Pseudomonadota</taxon>
        <taxon>Gammaproteobacteria</taxon>
        <taxon>Oceanospirillales</taxon>
        <taxon>Endozoicomonadaceae</taxon>
        <taxon>Kistimonas</taxon>
    </lineage>
</organism>
<evidence type="ECO:0000256" key="13">
    <source>
        <dbReference type="SAM" id="Phobius"/>
    </source>
</evidence>
<accession>A0ABP8V4H6</accession>
<evidence type="ECO:0000256" key="1">
    <source>
        <dbReference type="ARBA" id="ARBA00000085"/>
    </source>
</evidence>
<feature type="domain" description="HAMP" evidence="15">
    <location>
        <begin position="188"/>
        <end position="239"/>
    </location>
</feature>
<evidence type="ECO:0000256" key="7">
    <source>
        <dbReference type="ARBA" id="ARBA00022741"/>
    </source>
</evidence>
<dbReference type="EC" id="2.7.13.3" evidence="3"/>
<keyword evidence="7" id="KW-0547">Nucleotide-binding</keyword>
<reference evidence="17" key="1">
    <citation type="journal article" date="2019" name="Int. J. Syst. Evol. Microbiol.">
        <title>The Global Catalogue of Microorganisms (GCM) 10K type strain sequencing project: providing services to taxonomists for standard genome sequencing and annotation.</title>
        <authorList>
            <consortium name="The Broad Institute Genomics Platform"/>
            <consortium name="The Broad Institute Genome Sequencing Center for Infectious Disease"/>
            <person name="Wu L."/>
            <person name="Ma J."/>
        </authorList>
    </citation>
    <scope>NUCLEOTIDE SEQUENCE [LARGE SCALE GENOMIC DNA]</scope>
    <source>
        <strain evidence="17">JCM 17805</strain>
    </source>
</reference>